<accession>A0A9D1T1W3</accession>
<sequence>MSARRRPRVGGVRSGWRGPRHVCILAETKGSSDGWDLRGNEALRKTCAEAWTKALAPAGDVEYHLVADYAELLDCLR</sequence>
<protein>
    <submittedName>
        <fullName evidence="1">Uncharacterized protein</fullName>
    </submittedName>
</protein>
<name>A0A9D1T1W3_9BACT</name>
<gene>
    <name evidence="1" type="ORF">IAC79_00410</name>
</gene>
<comment type="caution">
    <text evidence="1">The sequence shown here is derived from an EMBL/GenBank/DDBJ whole genome shotgun (WGS) entry which is preliminary data.</text>
</comment>
<dbReference type="AlphaFoldDB" id="A0A9D1T1W3"/>
<evidence type="ECO:0000313" key="1">
    <source>
        <dbReference type="EMBL" id="HIV08562.1"/>
    </source>
</evidence>
<organism evidence="1 2">
    <name type="scientific">Candidatus Spyradenecus faecavium</name>
    <dbReference type="NCBI Taxonomy" id="2840947"/>
    <lineage>
        <taxon>Bacteria</taxon>
        <taxon>Pseudomonadati</taxon>
        <taxon>Lentisphaerota</taxon>
        <taxon>Lentisphaeria</taxon>
        <taxon>Lentisphaerales</taxon>
        <taxon>Lentisphaeraceae</taxon>
        <taxon>Lentisphaeraceae incertae sedis</taxon>
        <taxon>Candidatus Spyradenecus</taxon>
    </lineage>
</organism>
<dbReference type="EMBL" id="DVOR01000014">
    <property type="protein sequence ID" value="HIV08562.1"/>
    <property type="molecule type" value="Genomic_DNA"/>
</dbReference>
<dbReference type="Proteomes" id="UP000886845">
    <property type="component" value="Unassembled WGS sequence"/>
</dbReference>
<evidence type="ECO:0000313" key="2">
    <source>
        <dbReference type="Proteomes" id="UP000886845"/>
    </source>
</evidence>
<reference evidence="1" key="1">
    <citation type="submission" date="2020-10" db="EMBL/GenBank/DDBJ databases">
        <authorList>
            <person name="Gilroy R."/>
        </authorList>
    </citation>
    <scope>NUCLEOTIDE SEQUENCE</scope>
    <source>
        <strain evidence="1">35461</strain>
    </source>
</reference>
<reference evidence="1" key="2">
    <citation type="journal article" date="2021" name="PeerJ">
        <title>Extensive microbial diversity within the chicken gut microbiome revealed by metagenomics and culture.</title>
        <authorList>
            <person name="Gilroy R."/>
            <person name="Ravi A."/>
            <person name="Getino M."/>
            <person name="Pursley I."/>
            <person name="Horton D.L."/>
            <person name="Alikhan N.F."/>
            <person name="Baker D."/>
            <person name="Gharbi K."/>
            <person name="Hall N."/>
            <person name="Watson M."/>
            <person name="Adriaenssens E.M."/>
            <person name="Foster-Nyarko E."/>
            <person name="Jarju S."/>
            <person name="Secka A."/>
            <person name="Antonio M."/>
            <person name="Oren A."/>
            <person name="Chaudhuri R.R."/>
            <person name="La Ragione R."/>
            <person name="Hildebrand F."/>
            <person name="Pallen M.J."/>
        </authorList>
    </citation>
    <scope>NUCLEOTIDE SEQUENCE</scope>
    <source>
        <strain evidence="1">35461</strain>
    </source>
</reference>
<proteinExistence type="predicted"/>